<comment type="function">
    <text evidence="5">This is 1 of the proteins that bind and probably mediate the attachment of the 5S RNA into the large ribosomal subunit, where it forms part of the central protuberance. In the 70S ribosome it contacts protein S13 of the 30S subunit (bridge B1b), connecting the 2 subunits; this bridge is implicated in subunit movement. Contacts the P site tRNA; the 5S rRNA and some of its associated proteins might help stabilize positioning of ribosome-bound tRNAs.</text>
</comment>
<dbReference type="EMBL" id="PEXA01000051">
    <property type="protein sequence ID" value="PIU33120.1"/>
    <property type="molecule type" value="Genomic_DNA"/>
</dbReference>
<dbReference type="GO" id="GO:0005840">
    <property type="term" value="C:ribosome"/>
    <property type="evidence" value="ECO:0007669"/>
    <property type="project" value="UniProtKB-KW"/>
</dbReference>
<feature type="domain" description="Large ribosomal subunit protein uL5 C-terminal" evidence="8">
    <location>
        <begin position="84"/>
        <end position="177"/>
    </location>
</feature>
<evidence type="ECO:0000259" key="7">
    <source>
        <dbReference type="Pfam" id="PF00281"/>
    </source>
</evidence>
<dbReference type="HAMAP" id="MF_01333_B">
    <property type="entry name" value="Ribosomal_uL5_B"/>
    <property type="match status" value="1"/>
</dbReference>
<sequence>MINLEEKYRQEIRPKLAKEFALPNILAVPSVLKVVLNIGLGQASQDKNLIEKATEDLKTITGQKPRINKARLAIAGFKIRKGDPIGLMVTLRGKRMYAFLEKLFKIVLPRLRDFKGMAVSGFDGRGNYNLGLSEQIVFPEIDYAKIDKIRGLQITIVTNAQDNQRAKRLLEELGVPFERG</sequence>
<dbReference type="FunFam" id="3.30.1440.10:FF:000001">
    <property type="entry name" value="50S ribosomal protein L5"/>
    <property type="match status" value="1"/>
</dbReference>
<evidence type="ECO:0000259" key="8">
    <source>
        <dbReference type="Pfam" id="PF00673"/>
    </source>
</evidence>
<comment type="subunit">
    <text evidence="5">Part of the 50S ribosomal subunit; part of the 5S rRNA/L5/L18/L25 subcomplex. Contacts the 5S rRNA and the P site tRNA. Forms a bridge to the 30S subunit in the 70S ribosome.</text>
</comment>
<dbReference type="PIRSF" id="PIRSF002161">
    <property type="entry name" value="Ribosomal_L5"/>
    <property type="match status" value="1"/>
</dbReference>
<evidence type="ECO:0000256" key="4">
    <source>
        <dbReference type="ARBA" id="ARBA00035245"/>
    </source>
</evidence>
<evidence type="ECO:0000256" key="2">
    <source>
        <dbReference type="ARBA" id="ARBA00022980"/>
    </source>
</evidence>
<dbReference type="AlphaFoldDB" id="A0A2M6YPU2"/>
<dbReference type="InterPro" id="IPR031309">
    <property type="entry name" value="Ribosomal_uL5_C"/>
</dbReference>
<dbReference type="InterPro" id="IPR020930">
    <property type="entry name" value="Ribosomal_uL5_bac-type"/>
</dbReference>
<keyword evidence="5" id="KW-0699">rRNA-binding</keyword>
<protein>
    <recommendedName>
        <fullName evidence="4 5">Large ribosomal subunit protein uL5</fullName>
    </recommendedName>
</protein>
<keyword evidence="3 5" id="KW-0687">Ribonucleoprotein</keyword>
<accession>A0A2M6YPU2</accession>
<evidence type="ECO:0000256" key="1">
    <source>
        <dbReference type="ARBA" id="ARBA00008553"/>
    </source>
</evidence>
<dbReference type="GO" id="GO:0003735">
    <property type="term" value="F:structural constituent of ribosome"/>
    <property type="evidence" value="ECO:0007669"/>
    <property type="project" value="InterPro"/>
</dbReference>
<dbReference type="GO" id="GO:0006412">
    <property type="term" value="P:translation"/>
    <property type="evidence" value="ECO:0007669"/>
    <property type="project" value="UniProtKB-UniRule"/>
</dbReference>
<dbReference type="InterPro" id="IPR022803">
    <property type="entry name" value="Ribosomal_uL5_dom_sf"/>
</dbReference>
<organism evidence="9 10">
    <name type="scientific">Candidatus Shapirobacteria bacterium CG07_land_8_20_14_0_80_39_12</name>
    <dbReference type="NCBI Taxonomy" id="1974480"/>
    <lineage>
        <taxon>Bacteria</taxon>
        <taxon>Candidatus Shapironibacteriota</taxon>
    </lineage>
</organism>
<dbReference type="Gene3D" id="3.30.1440.10">
    <property type="match status" value="1"/>
</dbReference>
<evidence type="ECO:0000256" key="3">
    <source>
        <dbReference type="ARBA" id="ARBA00023274"/>
    </source>
</evidence>
<comment type="similarity">
    <text evidence="1 5 6">Belongs to the universal ribosomal protein uL5 family.</text>
</comment>
<dbReference type="SUPFAM" id="SSF55282">
    <property type="entry name" value="RL5-like"/>
    <property type="match status" value="1"/>
</dbReference>
<feature type="domain" description="Large ribosomal subunit protein uL5 N-terminal" evidence="7">
    <location>
        <begin position="24"/>
        <end position="80"/>
    </location>
</feature>
<evidence type="ECO:0000256" key="5">
    <source>
        <dbReference type="HAMAP-Rule" id="MF_01333"/>
    </source>
</evidence>
<name>A0A2M6YPU2_9BACT</name>
<dbReference type="PANTHER" id="PTHR11994">
    <property type="entry name" value="60S RIBOSOMAL PROTEIN L11-RELATED"/>
    <property type="match status" value="1"/>
</dbReference>
<dbReference type="InterPro" id="IPR031310">
    <property type="entry name" value="Ribosomal_uL5_N"/>
</dbReference>
<gene>
    <name evidence="5" type="primary">rplE</name>
    <name evidence="9" type="ORF">COT04_01795</name>
</gene>
<dbReference type="InterPro" id="IPR002132">
    <property type="entry name" value="Ribosomal_uL5"/>
</dbReference>
<evidence type="ECO:0000313" key="9">
    <source>
        <dbReference type="EMBL" id="PIU33120.1"/>
    </source>
</evidence>
<dbReference type="GO" id="GO:0000049">
    <property type="term" value="F:tRNA binding"/>
    <property type="evidence" value="ECO:0007669"/>
    <property type="project" value="UniProtKB-UniRule"/>
</dbReference>
<comment type="caution">
    <text evidence="9">The sequence shown here is derived from an EMBL/GenBank/DDBJ whole genome shotgun (WGS) entry which is preliminary data.</text>
</comment>
<dbReference type="GO" id="GO:1990904">
    <property type="term" value="C:ribonucleoprotein complex"/>
    <property type="evidence" value="ECO:0007669"/>
    <property type="project" value="UniProtKB-KW"/>
</dbReference>
<keyword evidence="5" id="KW-0694">RNA-binding</keyword>
<evidence type="ECO:0000313" key="10">
    <source>
        <dbReference type="Proteomes" id="UP000229559"/>
    </source>
</evidence>
<dbReference type="NCBIfam" id="NF000585">
    <property type="entry name" value="PRK00010.1"/>
    <property type="match status" value="1"/>
</dbReference>
<dbReference type="GO" id="GO:0019843">
    <property type="term" value="F:rRNA binding"/>
    <property type="evidence" value="ECO:0007669"/>
    <property type="project" value="UniProtKB-UniRule"/>
</dbReference>
<keyword evidence="2 5" id="KW-0689">Ribosomal protein</keyword>
<dbReference type="Pfam" id="PF00281">
    <property type="entry name" value="Ribosomal_L5"/>
    <property type="match status" value="1"/>
</dbReference>
<dbReference type="Pfam" id="PF00673">
    <property type="entry name" value="Ribosomal_L5_C"/>
    <property type="match status" value="1"/>
</dbReference>
<keyword evidence="5" id="KW-0820">tRNA-binding</keyword>
<dbReference type="Proteomes" id="UP000229559">
    <property type="component" value="Unassembled WGS sequence"/>
</dbReference>
<evidence type="ECO:0000256" key="6">
    <source>
        <dbReference type="RuleBase" id="RU003930"/>
    </source>
</evidence>
<reference evidence="10" key="1">
    <citation type="submission" date="2017-09" db="EMBL/GenBank/DDBJ databases">
        <title>Depth-based differentiation of microbial function through sediment-hosted aquifers and enrichment of novel symbionts in the deep terrestrial subsurface.</title>
        <authorList>
            <person name="Probst A.J."/>
            <person name="Ladd B."/>
            <person name="Jarett J.K."/>
            <person name="Geller-Mcgrath D.E."/>
            <person name="Sieber C.M.K."/>
            <person name="Emerson J.B."/>
            <person name="Anantharaman K."/>
            <person name="Thomas B.C."/>
            <person name="Malmstrom R."/>
            <person name="Stieglmeier M."/>
            <person name="Klingl A."/>
            <person name="Woyke T."/>
            <person name="Ryan C.M."/>
            <person name="Banfield J.F."/>
        </authorList>
    </citation>
    <scope>NUCLEOTIDE SEQUENCE [LARGE SCALE GENOMIC DNA]</scope>
</reference>
<proteinExistence type="inferred from homology"/>